<feature type="compositionally biased region" description="Polar residues" evidence="1">
    <location>
        <begin position="1"/>
        <end position="12"/>
    </location>
</feature>
<keyword evidence="3" id="KW-1185">Reference proteome</keyword>
<dbReference type="EMBL" id="MCGT01000022">
    <property type="protein sequence ID" value="ORX50895.1"/>
    <property type="molecule type" value="Genomic_DNA"/>
</dbReference>
<accession>A0A1X2GCT5</accession>
<protein>
    <submittedName>
        <fullName evidence="2">Uncharacterized protein</fullName>
    </submittedName>
</protein>
<gene>
    <name evidence="2" type="ORF">DM01DRAFT_1408887</name>
</gene>
<reference evidence="2 3" key="1">
    <citation type="submission" date="2016-07" db="EMBL/GenBank/DDBJ databases">
        <title>Pervasive Adenine N6-methylation of Active Genes in Fungi.</title>
        <authorList>
            <consortium name="DOE Joint Genome Institute"/>
            <person name="Mondo S.J."/>
            <person name="Dannebaum R.O."/>
            <person name="Kuo R.C."/>
            <person name="Labutti K."/>
            <person name="Haridas S."/>
            <person name="Kuo A."/>
            <person name="Salamov A."/>
            <person name="Ahrendt S.R."/>
            <person name="Lipzen A."/>
            <person name="Sullivan W."/>
            <person name="Andreopoulos W.B."/>
            <person name="Clum A."/>
            <person name="Lindquist E."/>
            <person name="Daum C."/>
            <person name="Ramamoorthy G.K."/>
            <person name="Gryganskyi A."/>
            <person name="Culley D."/>
            <person name="Magnuson J.K."/>
            <person name="James T.Y."/>
            <person name="O'Malley M.A."/>
            <person name="Stajich J.E."/>
            <person name="Spatafora J.W."/>
            <person name="Visel A."/>
            <person name="Grigoriev I.V."/>
        </authorList>
    </citation>
    <scope>NUCLEOTIDE SEQUENCE [LARGE SCALE GENOMIC DNA]</scope>
    <source>
        <strain evidence="2 3">NRRL 3301</strain>
    </source>
</reference>
<feature type="compositionally biased region" description="Low complexity" evidence="1">
    <location>
        <begin position="389"/>
        <end position="398"/>
    </location>
</feature>
<feature type="region of interest" description="Disordered" evidence="1">
    <location>
        <begin position="1"/>
        <end position="38"/>
    </location>
</feature>
<dbReference type="OrthoDB" id="2272836at2759"/>
<feature type="compositionally biased region" description="Basic residues" evidence="1">
    <location>
        <begin position="278"/>
        <end position="290"/>
    </location>
</feature>
<dbReference type="AlphaFoldDB" id="A0A1X2GCT5"/>
<feature type="region of interest" description="Disordered" evidence="1">
    <location>
        <begin position="252"/>
        <end position="294"/>
    </location>
</feature>
<name>A0A1X2GCT5_9FUNG</name>
<feature type="compositionally biased region" description="Basic residues" evidence="1">
    <location>
        <begin position="330"/>
        <end position="347"/>
    </location>
</feature>
<evidence type="ECO:0000256" key="1">
    <source>
        <dbReference type="SAM" id="MobiDB-lite"/>
    </source>
</evidence>
<evidence type="ECO:0000313" key="3">
    <source>
        <dbReference type="Proteomes" id="UP000242146"/>
    </source>
</evidence>
<evidence type="ECO:0000313" key="2">
    <source>
        <dbReference type="EMBL" id="ORX50895.1"/>
    </source>
</evidence>
<feature type="compositionally biased region" description="Low complexity" evidence="1">
    <location>
        <begin position="259"/>
        <end position="274"/>
    </location>
</feature>
<dbReference type="Proteomes" id="UP000242146">
    <property type="component" value="Unassembled WGS sequence"/>
</dbReference>
<organism evidence="2 3">
    <name type="scientific">Hesseltinella vesiculosa</name>
    <dbReference type="NCBI Taxonomy" id="101127"/>
    <lineage>
        <taxon>Eukaryota</taxon>
        <taxon>Fungi</taxon>
        <taxon>Fungi incertae sedis</taxon>
        <taxon>Mucoromycota</taxon>
        <taxon>Mucoromycotina</taxon>
        <taxon>Mucoromycetes</taxon>
        <taxon>Mucorales</taxon>
        <taxon>Cunninghamellaceae</taxon>
        <taxon>Hesseltinella</taxon>
    </lineage>
</organism>
<feature type="compositionally biased region" description="Polar residues" evidence="1">
    <location>
        <begin position="28"/>
        <end position="38"/>
    </location>
</feature>
<sequence>MTNPSPHPNSYSPKDRKVFQWPVPLSPGGNQDSHSLTSIPWREMMDKYNDDTDTLRHILNAKAEEDKRQAASDLLKVEEARIRLKRMEMDYLHEQYRLGVLPRYPDCRGYGYATAPATGPPPSATPSTYMQNLTPVQQQMIARITGQYPDGYSSQQDHPASPSHPQTAHPLCPPSEPRKGHQLHRLQIPNTMQPTTPVSPAVNGNVVHQEEAGSNNSSGSSGGRAIKRAYEQPDEKPLSHNKVMEALKAKLQRGSPIGTTPSSSLPTHPSHSSSANHYHTHSQPSHHHPPRLTDSLHADKRQRQLPKPVSVIDLPPSSTGTNGNGTPSSHHQHHRSHHQHHRQHHSPSPRSAKPLLPPIDTNVGRHQQAHSPLPSRQKDDQDVAYSHRSSSTPPASSTQHHASPSDYVLAINASRNDED</sequence>
<feature type="compositionally biased region" description="Polar residues" evidence="1">
    <location>
        <begin position="316"/>
        <end position="326"/>
    </location>
</feature>
<feature type="compositionally biased region" description="Polar residues" evidence="1">
    <location>
        <begin position="152"/>
        <end position="166"/>
    </location>
</feature>
<comment type="caution">
    <text evidence="2">The sequence shown here is derived from an EMBL/GenBank/DDBJ whole genome shotgun (WGS) entry which is preliminary data.</text>
</comment>
<dbReference type="STRING" id="101127.A0A1X2GCT5"/>
<feature type="region of interest" description="Disordered" evidence="1">
    <location>
        <begin position="148"/>
        <end position="181"/>
    </location>
</feature>
<proteinExistence type="predicted"/>
<feature type="region of interest" description="Disordered" evidence="1">
    <location>
        <begin position="306"/>
        <end position="419"/>
    </location>
</feature>